<feature type="compositionally biased region" description="Polar residues" evidence="1">
    <location>
        <begin position="925"/>
        <end position="940"/>
    </location>
</feature>
<dbReference type="VEuPathDB" id="TriTrypDB:TcCLB.508707.60"/>
<dbReference type="VEuPathDB" id="TriTrypDB:TcG_04127"/>
<dbReference type="OrthoDB" id="243835at2759"/>
<proteinExistence type="predicted"/>
<gene>
    <name evidence="2" type="ORF">C3747_68g63</name>
</gene>
<feature type="region of interest" description="Disordered" evidence="1">
    <location>
        <begin position="919"/>
        <end position="958"/>
    </location>
</feature>
<dbReference type="VEuPathDB" id="TriTrypDB:C4B63_80g40"/>
<comment type="caution">
    <text evidence="2">The sequence shown here is derived from an EMBL/GenBank/DDBJ whole genome shotgun (WGS) entry which is preliminary data.</text>
</comment>
<dbReference type="VEuPathDB" id="TriTrypDB:TcCLB.507037.60"/>
<protein>
    <submittedName>
        <fullName evidence="2">Uncharacterized protein</fullName>
    </submittedName>
</protein>
<dbReference type="VEuPathDB" id="TriTrypDB:TcCL_NonESM05059"/>
<sequence length="999" mass="110097">MTELRRITTTHVDWASFACGNILAISTGRNRRRSIRDSRVLLISASGTVLADVKLTDGIGDVMDAAADNSANVVVCCACRGSGRNQRTALVFISGSQVLTVHELPPVKKSVEAPRHSVICLRVGTQDVAVYSLGTGELFVCVRDGAEHMVHNTLWDFEDARVMRVVRGRHSLEVLALLDDGSVALVEVREDEDGFLEGCCRHHLQLSSTAVPTQAVFACGLTLWVLCDDLSLFGYWFQPPVSGEDPEPVRFFSEQLFPPEETENSVRALMAGETRTCGVHILFQTPKAVHFRTLAVHIPNGPYQLPSPATEWSNGVLLWSGYIHSFLFRQCGYELLVQSELGGSPLSMMSLRQNSSILTFGELQTRLLSHQVVRAAPLELAGLREKCELGVQELESVAANVSDLYATEKALSQLLHLQHALVATLHRERELNNEVQSSQSVSMHLIKRLHIVYIHLSIYRLLCSTGFEDKLDVSLREALRLEEARHASCVCQADLRARFEQEMDLTSVSTMGTLSMWGSPDTAPVMCIDVILSQLSCSDLCSLRSVVQQTTTMVPAVALLVLYCNHAKKQQEGEQRQAEEKGSTAVRYEFAQRDSVRGEFLETFCLPLTMDFWAYLSFVADHCLNPVDVGAAYGAGCPPLMDLVPGLINGLTYSGAYELVFQLTGIVLTLSSTREMDPSVAVKLLFLAYRRGNSKVLEALYRRSRGTVWGNAATHALGLAALQTESVKLLSGLITPQTPEETVVESILRRCPNPSMSNVLLMEFYILMRRYADALKMCEKTVSCHSIDAQRVQVIASHLRSLMPNGNASYGLFRGLDGGENVLPPGPDAYHSRSSLRRELPPLIPFYSAAVSGDPLRSEEQELEEDVARTVAHISSWRHDKSPLDAFGGSVRRGVTAMKFTPTPVASLGIFHDGARSVSLPGRSLTPQQQQLPSEPSMSVRSGAEGHSTMGASSTTLPPRAVAAVSQEYEPLYCEVILKRSKKPCRRERPCKYHDNVRK</sequence>
<organism evidence="2 3">
    <name type="scientific">Trypanosoma cruzi</name>
    <dbReference type="NCBI Taxonomy" id="5693"/>
    <lineage>
        <taxon>Eukaryota</taxon>
        <taxon>Discoba</taxon>
        <taxon>Euglenozoa</taxon>
        <taxon>Kinetoplastea</taxon>
        <taxon>Metakinetoplastina</taxon>
        <taxon>Trypanosomatida</taxon>
        <taxon>Trypanosomatidae</taxon>
        <taxon>Trypanosoma</taxon>
        <taxon>Schizotrypanum</taxon>
    </lineage>
</organism>
<accession>A0A2V2WPW9</accession>
<name>A0A2V2WPW9_TRYCR</name>
<dbReference type="AlphaFoldDB" id="A0A2V2WPW9"/>
<evidence type="ECO:0000313" key="3">
    <source>
        <dbReference type="Proteomes" id="UP000246078"/>
    </source>
</evidence>
<dbReference type="VEuPathDB" id="TriTrypDB:TCSYLVIO_005387"/>
<dbReference type="Proteomes" id="UP000246078">
    <property type="component" value="Unassembled WGS sequence"/>
</dbReference>
<dbReference type="VEuPathDB" id="TriTrypDB:Tc_MARK_3403"/>
<reference evidence="2 3" key="1">
    <citation type="journal article" date="2018" name="Microb. Genom.">
        <title>Expanding an expanded genome: long-read sequencing of Trypanosoma cruzi.</title>
        <authorList>
            <person name="Berna L."/>
            <person name="Rodriguez M."/>
            <person name="Chiribao M.L."/>
            <person name="Parodi-Talice A."/>
            <person name="Pita S."/>
            <person name="Rijo G."/>
            <person name="Alvarez-Valin F."/>
            <person name="Robello C."/>
        </authorList>
    </citation>
    <scope>NUCLEOTIDE SEQUENCE [LARGE SCALE GENOMIC DNA]</scope>
    <source>
        <strain evidence="2 3">TCC</strain>
    </source>
</reference>
<dbReference type="VEuPathDB" id="TriTrypDB:ECC02_004038"/>
<dbReference type="EMBL" id="PRFC01000068">
    <property type="protein sequence ID" value="PWV10591.1"/>
    <property type="molecule type" value="Genomic_DNA"/>
</dbReference>
<dbReference type="VEuPathDB" id="TriTrypDB:BCY84_08340"/>
<evidence type="ECO:0000256" key="1">
    <source>
        <dbReference type="SAM" id="MobiDB-lite"/>
    </source>
</evidence>
<dbReference type="VEuPathDB" id="TriTrypDB:TcYC6_0050770"/>
<evidence type="ECO:0000313" key="2">
    <source>
        <dbReference type="EMBL" id="PWV10591.1"/>
    </source>
</evidence>
<dbReference type="VEuPathDB" id="TriTrypDB:C3747_68g63"/>
<dbReference type="VEuPathDB" id="TriTrypDB:TcBrA4_0035210"/>
<dbReference type="VEuPathDB" id="TriTrypDB:TCDM_05787"/>